<keyword evidence="2" id="KW-1185">Reference proteome</keyword>
<gene>
    <name evidence="1" type="ORF">PBV87_05785</name>
</gene>
<dbReference type="RefSeq" id="WP_271011480.1">
    <property type="nucleotide sequence ID" value="NZ_JAQIFT010000021.1"/>
</dbReference>
<dbReference type="Proteomes" id="UP001169242">
    <property type="component" value="Unassembled WGS sequence"/>
</dbReference>
<dbReference type="EMBL" id="JAQIFT010000021">
    <property type="protein sequence ID" value="MDA3731009.1"/>
    <property type="molecule type" value="Genomic_DNA"/>
</dbReference>
<evidence type="ECO:0000313" key="2">
    <source>
        <dbReference type="Proteomes" id="UP001169242"/>
    </source>
</evidence>
<protein>
    <submittedName>
        <fullName evidence="1">Uncharacterized protein</fullName>
    </submittedName>
</protein>
<dbReference type="AlphaFoldDB" id="A0AA42DL72"/>
<evidence type="ECO:0000313" key="1">
    <source>
        <dbReference type="EMBL" id="MDA3731009.1"/>
    </source>
</evidence>
<comment type="caution">
    <text evidence="1">The sequence shown here is derived from an EMBL/GenBank/DDBJ whole genome shotgun (WGS) entry which is preliminary data.</text>
</comment>
<sequence length="187" mass="21751">MYTTCIYNLYQQSFIANVYSTTHFRMIGLIDVNIQYTYGIERVTLAFYSSSGTNNGKIKGLWYPIVGIKQHTGRFVEFTDRINAILTETSFNGEAKRGWLAKSPFFYNNAKEMGRLEGFSNGRHYETLLEIGTYLRDAYEKGHYHKMNDLNARLLNEKVTSEVIYLGNQHTQKENFENFISDIFNNL</sequence>
<organism evidence="1 2">
    <name type="scientific">Holtiella tumoricola</name>
    <dbReference type="NCBI Taxonomy" id="3018743"/>
    <lineage>
        <taxon>Bacteria</taxon>
        <taxon>Bacillati</taxon>
        <taxon>Bacillota</taxon>
        <taxon>Clostridia</taxon>
        <taxon>Lachnospirales</taxon>
        <taxon>Cellulosilyticaceae</taxon>
        <taxon>Holtiella</taxon>
    </lineage>
</organism>
<name>A0AA42DL72_9FIRM</name>
<proteinExistence type="predicted"/>
<accession>A0AA42DL72</accession>
<reference evidence="1" key="1">
    <citation type="journal article" date="2023" name="Int. J. Syst. Evol. Microbiol.">
        <title>&lt;i&gt;Holtiella tumoricola&lt;/i&gt; gen. nov. sp. nov., isolated from a human clinical sample.</title>
        <authorList>
            <person name="Allen-Vercoe E."/>
            <person name="Daigneault M.C."/>
            <person name="Vancuren S.J."/>
            <person name="Cochrane K."/>
            <person name="O'Neal L.L."/>
            <person name="Sankaranarayanan K."/>
            <person name="Lawson P.A."/>
        </authorList>
    </citation>
    <scope>NUCLEOTIDE SEQUENCE</scope>
    <source>
        <strain evidence="1">CC70A</strain>
    </source>
</reference>